<dbReference type="EMBL" id="CM003528">
    <property type="protein sequence ID" value="RCV06127.1"/>
    <property type="molecule type" value="Genomic_DNA"/>
</dbReference>
<protein>
    <recommendedName>
        <fullName evidence="3">PDZ domain-containing protein</fullName>
    </recommendedName>
</protein>
<evidence type="ECO:0008006" key="3">
    <source>
        <dbReference type="Google" id="ProtNLM"/>
    </source>
</evidence>
<dbReference type="PANTHER" id="PTHR47389">
    <property type="entry name" value="OS09G0436400 PROTEIN"/>
    <property type="match status" value="1"/>
</dbReference>
<name>A0A368PK13_SETIT</name>
<reference evidence="2" key="2">
    <citation type="submission" date="2015-07" db="EMBL/GenBank/DDBJ databases">
        <authorList>
            <person name="Noorani M."/>
        </authorList>
    </citation>
    <scope>NUCLEOTIDE SEQUENCE</scope>
    <source>
        <strain evidence="2">Yugu1</strain>
    </source>
</reference>
<evidence type="ECO:0000313" key="2">
    <source>
        <dbReference type="EMBL" id="RCV06127.1"/>
    </source>
</evidence>
<proteinExistence type="predicted"/>
<sequence>MPRRKGNRQAGHRGRWSDSYPQKRKNCGSDSSEDSDGPPQSVFVKYDSDNAADTKAEHKYFGAVFSICKSIVSLASTSDGRHLYLAQGQWLIMWGQKRGYLPLLLWSENLELSMRRIKMVKLRLKWFCIMKKLLKPRPVVALGRNIWSEFLMRNGELIRANCELDCNELLVCTCDLNEDFIGGPVMDLEDRILGITFFYKETAPFLPVEIAARCLDYFKKFKEELPWLHIRGHAIHMLDLPVLENMCCKFAKLPSGILVEKICGVSPENCGGIKVGDVISELDGVVLSSVAQWVQEYGDTPGICTKTHGSDYICVKPERMGGFL</sequence>
<dbReference type="PANTHER" id="PTHR47389:SF6">
    <property type="entry name" value="OS09G0436300 PROTEIN"/>
    <property type="match status" value="1"/>
</dbReference>
<dbReference type="AlphaFoldDB" id="A0A368PK13"/>
<organism evidence="2">
    <name type="scientific">Setaria italica</name>
    <name type="common">Foxtail millet</name>
    <name type="synonym">Panicum italicum</name>
    <dbReference type="NCBI Taxonomy" id="4555"/>
    <lineage>
        <taxon>Eukaryota</taxon>
        <taxon>Viridiplantae</taxon>
        <taxon>Streptophyta</taxon>
        <taxon>Embryophyta</taxon>
        <taxon>Tracheophyta</taxon>
        <taxon>Spermatophyta</taxon>
        <taxon>Magnoliopsida</taxon>
        <taxon>Liliopsida</taxon>
        <taxon>Poales</taxon>
        <taxon>Poaceae</taxon>
        <taxon>PACMAD clade</taxon>
        <taxon>Panicoideae</taxon>
        <taxon>Panicodae</taxon>
        <taxon>Paniceae</taxon>
        <taxon>Cenchrinae</taxon>
        <taxon>Setaria</taxon>
    </lineage>
</organism>
<feature type="region of interest" description="Disordered" evidence="1">
    <location>
        <begin position="1"/>
        <end position="40"/>
    </location>
</feature>
<accession>A0A368PK13</accession>
<reference evidence="2" key="1">
    <citation type="journal article" date="2012" name="Nat. Biotechnol.">
        <title>Reference genome sequence of the model plant Setaria.</title>
        <authorList>
            <person name="Bennetzen J.L."/>
            <person name="Schmutz J."/>
            <person name="Wang H."/>
            <person name="Percifield R."/>
            <person name="Hawkins J."/>
            <person name="Pontaroli A.C."/>
            <person name="Estep M."/>
            <person name="Feng L."/>
            <person name="Vaughn J.N."/>
            <person name="Grimwood J."/>
            <person name="Jenkins J."/>
            <person name="Barry K."/>
            <person name="Lindquist E."/>
            <person name="Hellsten U."/>
            <person name="Deshpande S."/>
            <person name="Wang X."/>
            <person name="Wu X."/>
            <person name="Mitros T."/>
            <person name="Triplett J."/>
            <person name="Yang X."/>
            <person name="Ye C.Y."/>
            <person name="Mauro-Herrera M."/>
            <person name="Wang L."/>
            <person name="Li P."/>
            <person name="Sharma M."/>
            <person name="Sharma R."/>
            <person name="Ronald P.C."/>
            <person name="Panaud O."/>
            <person name="Kellogg E.A."/>
            <person name="Brutnell T.P."/>
            <person name="Doust A.N."/>
            <person name="Tuskan G.A."/>
            <person name="Rokhsar D."/>
            <person name="Devos K.M."/>
        </authorList>
    </citation>
    <scope>NUCLEOTIDE SEQUENCE [LARGE SCALE GENOMIC DNA]</scope>
    <source>
        <strain evidence="2">Yugu1</strain>
    </source>
</reference>
<gene>
    <name evidence="2" type="ORF">SETIT_1G138600v2</name>
</gene>
<evidence type="ECO:0000256" key="1">
    <source>
        <dbReference type="SAM" id="MobiDB-lite"/>
    </source>
</evidence>
<dbReference type="OrthoDB" id="4217619at2759"/>
<dbReference type="STRING" id="4555.A0A368PK13"/>
<feature type="compositionally biased region" description="Basic residues" evidence="1">
    <location>
        <begin position="1"/>
        <end position="14"/>
    </location>
</feature>